<evidence type="ECO:0000313" key="1">
    <source>
        <dbReference type="EMBL" id="KAF5347536.1"/>
    </source>
</evidence>
<dbReference type="PANTHER" id="PTHR38926:SF5">
    <property type="entry name" value="F-BOX AND LEUCINE-RICH REPEAT PROTEIN 6"/>
    <property type="match status" value="1"/>
</dbReference>
<reference evidence="1 2" key="1">
    <citation type="journal article" date="2020" name="ISME J.">
        <title>Uncovering the hidden diversity of litter-decomposition mechanisms in mushroom-forming fungi.</title>
        <authorList>
            <person name="Floudas D."/>
            <person name="Bentzer J."/>
            <person name="Ahren D."/>
            <person name="Johansson T."/>
            <person name="Persson P."/>
            <person name="Tunlid A."/>
        </authorList>
    </citation>
    <scope>NUCLEOTIDE SEQUENCE [LARGE SCALE GENOMIC DNA]</scope>
    <source>
        <strain evidence="1 2">CBS 291.85</strain>
    </source>
</reference>
<comment type="caution">
    <text evidence="1">The sequence shown here is derived from an EMBL/GenBank/DDBJ whole genome shotgun (WGS) entry which is preliminary data.</text>
</comment>
<gene>
    <name evidence="1" type="ORF">D9758_014504</name>
</gene>
<keyword evidence="2" id="KW-1185">Reference proteome</keyword>
<dbReference type="SUPFAM" id="SSF52047">
    <property type="entry name" value="RNI-like"/>
    <property type="match status" value="1"/>
</dbReference>
<evidence type="ECO:0000313" key="2">
    <source>
        <dbReference type="Proteomes" id="UP000559256"/>
    </source>
</evidence>
<dbReference type="Gene3D" id="3.80.10.10">
    <property type="entry name" value="Ribonuclease Inhibitor"/>
    <property type="match status" value="2"/>
</dbReference>
<accession>A0A8H5CUX2</accession>
<organism evidence="1 2">
    <name type="scientific">Tetrapyrgos nigripes</name>
    <dbReference type="NCBI Taxonomy" id="182062"/>
    <lineage>
        <taxon>Eukaryota</taxon>
        <taxon>Fungi</taxon>
        <taxon>Dikarya</taxon>
        <taxon>Basidiomycota</taxon>
        <taxon>Agaricomycotina</taxon>
        <taxon>Agaricomycetes</taxon>
        <taxon>Agaricomycetidae</taxon>
        <taxon>Agaricales</taxon>
        <taxon>Marasmiineae</taxon>
        <taxon>Marasmiaceae</taxon>
        <taxon>Tetrapyrgos</taxon>
    </lineage>
</organism>
<evidence type="ECO:0008006" key="3">
    <source>
        <dbReference type="Google" id="ProtNLM"/>
    </source>
</evidence>
<protein>
    <recommendedName>
        <fullName evidence="3">F-box domain-containing protein</fullName>
    </recommendedName>
</protein>
<name>A0A8H5CUX2_9AGAR</name>
<dbReference type="Proteomes" id="UP000559256">
    <property type="component" value="Unassembled WGS sequence"/>
</dbReference>
<dbReference type="PANTHER" id="PTHR38926">
    <property type="entry name" value="F-BOX DOMAIN CONTAINING PROTEIN, EXPRESSED"/>
    <property type="match status" value="1"/>
</dbReference>
<proteinExistence type="predicted"/>
<sequence length="554" mass="62448">MPTTQPPNSSFKSLTSVDSTKLTSRLRRTCGLSGPDIAHISQFLLNAESDVKNYQSEIRKRHAEIVSFQNRISGLQRHMEACRSLLAPIRKLPLEVLTKVFIEFCAEETTMGKVFGCPPLTLSHVSGGWRELALSTPQLWSTIDIDFDHTKSRDSDEIGWSQLVIEILIRSKKYSLTLSIHSGDTIENLQDADIRLIQTLAAQSERWRDVTLELDADSLLDESLSVIRGQLPMLESLTLKNLWEYPDFPEIDIFDNAPKLISFSAGSVSALDPTLPWNQLTNLQLTDCSFLEVLQLMEVCPRLHELTYVGDFYQNEAHPDYHPEQIRSFNHVNSFTIKTTSVNDTFMLRSMFAWLSFPPLETLSISADQMMPAWDWEEIPDTIALFISNSGCRLTTLSLKHMQLSDVDILSILEACPHLRKLVLHGWKYEEQHKVNPAVVVNAGVTTELAAKLAVNHAQYNPASTPIVPKLEELEFGFHYQSALFSGRRLVAALCRLVESRWLPDKEFADDIGVTCLESVSFVVMGSDCKAEYFTTPMNLREVGLRLEVSGALS</sequence>
<dbReference type="OrthoDB" id="3266451at2759"/>
<dbReference type="EMBL" id="JAACJM010000092">
    <property type="protein sequence ID" value="KAF5347536.1"/>
    <property type="molecule type" value="Genomic_DNA"/>
</dbReference>
<dbReference type="AlphaFoldDB" id="A0A8H5CUX2"/>
<dbReference type="InterPro" id="IPR032675">
    <property type="entry name" value="LRR_dom_sf"/>
</dbReference>